<evidence type="ECO:0000256" key="2">
    <source>
        <dbReference type="ARBA" id="ARBA00023002"/>
    </source>
</evidence>
<dbReference type="Proteomes" id="UP000885779">
    <property type="component" value="Unassembled WGS sequence"/>
</dbReference>
<dbReference type="Pfam" id="PF02738">
    <property type="entry name" value="MoCoBD_1"/>
    <property type="match status" value="1"/>
</dbReference>
<proteinExistence type="predicted"/>
<evidence type="ECO:0000313" key="4">
    <source>
        <dbReference type="EMBL" id="HGY54212.1"/>
    </source>
</evidence>
<accession>A0A7V4WUA9</accession>
<dbReference type="InterPro" id="IPR046867">
    <property type="entry name" value="AldOxase/xan_DH_MoCoBD2"/>
</dbReference>
<gene>
    <name evidence="4" type="ORF">ENK44_00790</name>
</gene>
<dbReference type="AlphaFoldDB" id="A0A7V4WUA9"/>
<protein>
    <submittedName>
        <fullName evidence="4">Xanthine dehydrogenase family protein molybdopterin-binding subunit</fullName>
    </submittedName>
</protein>
<evidence type="ECO:0000256" key="1">
    <source>
        <dbReference type="ARBA" id="ARBA00022505"/>
    </source>
</evidence>
<comment type="caution">
    <text evidence="4">The sequence shown here is derived from an EMBL/GenBank/DDBJ whole genome shotgun (WGS) entry which is preliminary data.</text>
</comment>
<keyword evidence="2" id="KW-0560">Oxidoreductase</keyword>
<feature type="domain" description="Aldehyde oxidase/xanthine dehydrogenase a/b hammerhead" evidence="3">
    <location>
        <begin position="55"/>
        <end position="157"/>
    </location>
</feature>
<name>A0A7V4WUA9_CALAY</name>
<dbReference type="PANTHER" id="PTHR11908">
    <property type="entry name" value="XANTHINE DEHYDROGENASE"/>
    <property type="match status" value="1"/>
</dbReference>
<dbReference type="InterPro" id="IPR016208">
    <property type="entry name" value="Ald_Oxase/xanthine_DH-like"/>
</dbReference>
<evidence type="ECO:0000259" key="3">
    <source>
        <dbReference type="SMART" id="SM01008"/>
    </source>
</evidence>
<dbReference type="GO" id="GO:0005506">
    <property type="term" value="F:iron ion binding"/>
    <property type="evidence" value="ECO:0007669"/>
    <property type="project" value="InterPro"/>
</dbReference>
<dbReference type="SUPFAM" id="SSF56003">
    <property type="entry name" value="Molybdenum cofactor-binding domain"/>
    <property type="match status" value="1"/>
</dbReference>
<dbReference type="Gene3D" id="3.30.365.10">
    <property type="entry name" value="Aldehyde oxidase/xanthine dehydrogenase, molybdopterin binding domain"/>
    <property type="match status" value="4"/>
</dbReference>
<sequence length="770" mass="83730">MADKKVIKSRYFFEEDFEEQLAEVPAEKVAAWDKKAKLKIVGKGVDRYDAYDKVSGTARYTFDIQLPHMAYAKTLRCPYAHACIKSIDVSQAEKMPGVLAVLTADNAPKIKWYRGTSYLFDRHLRYAGDEVACVAAKSERIAAQALKKIKVEYEVLPFVADAGKAMQPDAPKLYENGNIAGGKPSVYERGNADEGFNRADVVVEETFDTQVVVHNPTEPHCSVVNWDGDKLTVWDSTQSVFGVRNALADSLDIPANHVRVIKKYMGGGFGSKLAAGKYTIMAALLARTIGRPVKISMDREEMNLAVGNRPDSVQKLKFGAKKDGTLLAMSHYSYGAAGAYPSGAGCSWPLRSIYKCPNVRTEEYTVFINAGPGRPFRAPGHVQGTFALEAMIDTMAEKTGMDPLDFRLKNYSEIDPVSGQPYTTKRLREAYEAGAKAIGWENRNKKPGSDSGVIKRGLGMASQIWWGGGGPPTYANLKMNRDGSVEVLCGTQDIGTGTYTILAQVAAEVLELPMDKVSVILGDTAVTPYAHGSGGSVTAPSTTPAVRHAAELMKEKLIGYAAAQMNLPPERIAYRSGELVDRDNPAQKMSVSALMRKVREQVLVTTGMREANPEGYAVNTFGAQFAEVEVHTDTGKIVVKRIVAAHDIGRTLNRKLLENQFEGGIMQGIGFALMEERVIDRNTGKVLTTNLENYKMTLLPDMPEIEVIIVSDADPLLNNTGVKGIGEPAHIPTAAAIANAVYNATGVRFKSLPLTPDKVLQGLYGGVKQG</sequence>
<dbReference type="InterPro" id="IPR036856">
    <property type="entry name" value="Ald_Oxase/Xan_DH_a/b_sf"/>
</dbReference>
<keyword evidence="1" id="KW-0500">Molybdenum</keyword>
<dbReference type="EMBL" id="DRQG01000010">
    <property type="protein sequence ID" value="HGY54212.1"/>
    <property type="molecule type" value="Genomic_DNA"/>
</dbReference>
<organism evidence="4">
    <name type="scientific">Caldithrix abyssi</name>
    <dbReference type="NCBI Taxonomy" id="187145"/>
    <lineage>
        <taxon>Bacteria</taxon>
        <taxon>Pseudomonadati</taxon>
        <taxon>Calditrichota</taxon>
        <taxon>Calditrichia</taxon>
        <taxon>Calditrichales</taxon>
        <taxon>Calditrichaceae</taxon>
        <taxon>Caldithrix</taxon>
    </lineage>
</organism>
<dbReference type="SUPFAM" id="SSF54665">
    <property type="entry name" value="CO dehydrogenase molybdoprotein N-domain-like"/>
    <property type="match status" value="1"/>
</dbReference>
<dbReference type="Pfam" id="PF20256">
    <property type="entry name" value="MoCoBD_2"/>
    <property type="match status" value="1"/>
</dbReference>
<dbReference type="GO" id="GO:0016491">
    <property type="term" value="F:oxidoreductase activity"/>
    <property type="evidence" value="ECO:0007669"/>
    <property type="project" value="UniProtKB-KW"/>
</dbReference>
<dbReference type="Pfam" id="PF01315">
    <property type="entry name" value="Ald_Xan_dh_C"/>
    <property type="match status" value="1"/>
</dbReference>
<dbReference type="InterPro" id="IPR000674">
    <property type="entry name" value="Ald_Oxase/Xan_DH_a/b"/>
</dbReference>
<dbReference type="SMART" id="SM01008">
    <property type="entry name" value="Ald_Xan_dh_C"/>
    <property type="match status" value="1"/>
</dbReference>
<dbReference type="Gene3D" id="3.90.1170.50">
    <property type="entry name" value="Aldehyde oxidase/xanthine dehydrogenase, a/b hammerhead"/>
    <property type="match status" value="1"/>
</dbReference>
<dbReference type="PANTHER" id="PTHR11908:SF132">
    <property type="entry name" value="ALDEHYDE OXIDASE 1-RELATED"/>
    <property type="match status" value="1"/>
</dbReference>
<dbReference type="InterPro" id="IPR008274">
    <property type="entry name" value="AldOxase/xan_DH_MoCoBD1"/>
</dbReference>
<dbReference type="InterPro" id="IPR037165">
    <property type="entry name" value="AldOxase/xan_DH_Mopterin-bd_sf"/>
</dbReference>
<reference evidence="4" key="1">
    <citation type="journal article" date="2020" name="mSystems">
        <title>Genome- and Community-Level Interaction Insights into Carbon Utilization and Element Cycling Functions of Hydrothermarchaeota in Hydrothermal Sediment.</title>
        <authorList>
            <person name="Zhou Z."/>
            <person name="Liu Y."/>
            <person name="Xu W."/>
            <person name="Pan J."/>
            <person name="Luo Z.H."/>
            <person name="Li M."/>
        </authorList>
    </citation>
    <scope>NUCLEOTIDE SEQUENCE [LARGE SCALE GENOMIC DNA]</scope>
    <source>
        <strain evidence="4">HyVt-577</strain>
    </source>
</reference>